<reference evidence="1" key="1">
    <citation type="journal article" date="2020" name="Nature">
        <title>Giant virus diversity and host interactions through global metagenomics.</title>
        <authorList>
            <person name="Schulz F."/>
            <person name="Roux S."/>
            <person name="Paez-Espino D."/>
            <person name="Jungbluth S."/>
            <person name="Walsh D.A."/>
            <person name="Denef V.J."/>
            <person name="McMahon K.D."/>
            <person name="Konstantinidis K.T."/>
            <person name="Eloe-Fadrosh E.A."/>
            <person name="Kyrpides N.C."/>
            <person name="Woyke T."/>
        </authorList>
    </citation>
    <scope>NUCLEOTIDE SEQUENCE</scope>
    <source>
        <strain evidence="1">GVMAG-M-3300023179-111</strain>
    </source>
</reference>
<sequence length="130" mass="15678">MSEILILKEFKKNLISFVDELIDQFPSEGDLVILRIYFSDQCEIKEVMESFTQYLNKDDNIIKKNIEERNDSFFLNHNTLFENVIDKTKIIHFKKIWRSPQLDQEDKETIWKWVDSFVFLSDKYAKNKTS</sequence>
<proteinExistence type="predicted"/>
<organism evidence="1">
    <name type="scientific">viral metagenome</name>
    <dbReference type="NCBI Taxonomy" id="1070528"/>
    <lineage>
        <taxon>unclassified sequences</taxon>
        <taxon>metagenomes</taxon>
        <taxon>organismal metagenomes</taxon>
    </lineage>
</organism>
<dbReference type="AlphaFoldDB" id="A0A6C0E0Q5"/>
<name>A0A6C0E0Q5_9ZZZZ</name>
<dbReference type="EMBL" id="MN739709">
    <property type="protein sequence ID" value="QHT22328.1"/>
    <property type="molecule type" value="Genomic_DNA"/>
</dbReference>
<evidence type="ECO:0000313" key="1">
    <source>
        <dbReference type="EMBL" id="QHT22328.1"/>
    </source>
</evidence>
<protein>
    <submittedName>
        <fullName evidence="1">Uncharacterized protein</fullName>
    </submittedName>
</protein>
<accession>A0A6C0E0Q5</accession>